<evidence type="ECO:0000313" key="2">
    <source>
        <dbReference type="Proteomes" id="UP001165101"/>
    </source>
</evidence>
<proteinExistence type="predicted"/>
<keyword evidence="2" id="KW-1185">Reference proteome</keyword>
<accession>A0ACB5TWR9</accession>
<organism evidence="1 2">
    <name type="scientific">Candida boidinii</name>
    <name type="common">Yeast</name>
    <dbReference type="NCBI Taxonomy" id="5477"/>
    <lineage>
        <taxon>Eukaryota</taxon>
        <taxon>Fungi</taxon>
        <taxon>Dikarya</taxon>
        <taxon>Ascomycota</taxon>
        <taxon>Saccharomycotina</taxon>
        <taxon>Pichiomycetes</taxon>
        <taxon>Pichiales</taxon>
        <taxon>Pichiaceae</taxon>
        <taxon>Ogataea</taxon>
        <taxon>Ogataea/Candida clade</taxon>
    </lineage>
</organism>
<evidence type="ECO:0000313" key="1">
    <source>
        <dbReference type="EMBL" id="GME96671.1"/>
    </source>
</evidence>
<name>A0ACB5TWR9_CANBO</name>
<dbReference type="EMBL" id="BSXV01002765">
    <property type="protein sequence ID" value="GME96671.1"/>
    <property type="molecule type" value="Genomic_DNA"/>
</dbReference>
<protein>
    <submittedName>
        <fullName evidence="1">Unnamed protein product</fullName>
    </submittedName>
</protein>
<reference evidence="1" key="1">
    <citation type="submission" date="2023-04" db="EMBL/GenBank/DDBJ databases">
        <title>Candida boidinii NBRC 1967.</title>
        <authorList>
            <person name="Ichikawa N."/>
            <person name="Sato H."/>
            <person name="Tonouchi N."/>
        </authorList>
    </citation>
    <scope>NUCLEOTIDE SEQUENCE</scope>
    <source>
        <strain evidence="1">NBRC 1967</strain>
    </source>
</reference>
<gene>
    <name evidence="1" type="ORF">Cboi01_000435000</name>
</gene>
<comment type="caution">
    <text evidence="1">The sequence shown here is derived from an EMBL/GenBank/DDBJ whole genome shotgun (WGS) entry which is preliminary data.</text>
</comment>
<dbReference type="Proteomes" id="UP001165101">
    <property type="component" value="Unassembled WGS sequence"/>
</dbReference>
<sequence length="598" mass="63697">MRGSTFKSPHPPSTAPPNLVSLGTSSSFPDTSMVPSTTSTSTSTSASTSTSTSTSSSELPFESTNTPNDPPSTTGSWKTIPDDSFHNESSNFPACEHEECYHAHKFYEKDSHVSTTISYYPLCKFHQPFSGLSPPTSSCSITSSCSTNSSFSTASYHSAECEPSFAYFNYSAQIRVLTDRFSGLLLGTSYRASTKLTSHYQSLAQSFIEQLSPNGSENCIDLHSQPTTPPSSAESYFSATSRLNSSCSSSSYFSANSGPLSASSSFASYSDYVESSSCSTAFDHFHALANFQATANHPVIISKSINNSINLNLGLTSRFILVALLISKANMDKNLLDYHLQSTPPSSAASYFSATSRLNSSCSTSSYFSANSGPLSASSSFASYSDYSDPDPWATASSGIYGNSVLHSSGHTHATRSTSNSESISSTLAFASNSISATLGFLEATANEIALNRNEIYESHPINNVKADPFTVSDDSFISISDQSFSISFDLVSLISVSPILEPLHPTDIDNVLSLTSLTSSNDPLSFQDYNESALPMPVSDSSLAPISLLSSCREICYWLWSFVGSDYSSAMPSSGGDLLSESPSISYPSDSLSVGSF</sequence>